<evidence type="ECO:0000313" key="2">
    <source>
        <dbReference type="Proteomes" id="UP001301769"/>
    </source>
</evidence>
<dbReference type="AlphaFoldDB" id="A0AAN6Y2M6"/>
<proteinExistence type="predicted"/>
<evidence type="ECO:0000313" key="1">
    <source>
        <dbReference type="EMBL" id="KAK4208997.1"/>
    </source>
</evidence>
<comment type="caution">
    <text evidence="1">The sequence shown here is derived from an EMBL/GenBank/DDBJ whole genome shotgun (WGS) entry which is preliminary data.</text>
</comment>
<protein>
    <submittedName>
        <fullName evidence="1">Uncharacterized protein</fullName>
    </submittedName>
</protein>
<reference evidence="1" key="1">
    <citation type="journal article" date="2023" name="Mol. Phylogenet. Evol.">
        <title>Genome-scale phylogeny and comparative genomics of the fungal order Sordariales.</title>
        <authorList>
            <person name="Hensen N."/>
            <person name="Bonometti L."/>
            <person name="Westerberg I."/>
            <person name="Brannstrom I.O."/>
            <person name="Guillou S."/>
            <person name="Cros-Aarteil S."/>
            <person name="Calhoun S."/>
            <person name="Haridas S."/>
            <person name="Kuo A."/>
            <person name="Mondo S."/>
            <person name="Pangilinan J."/>
            <person name="Riley R."/>
            <person name="LaButti K."/>
            <person name="Andreopoulos B."/>
            <person name="Lipzen A."/>
            <person name="Chen C."/>
            <person name="Yan M."/>
            <person name="Daum C."/>
            <person name="Ng V."/>
            <person name="Clum A."/>
            <person name="Steindorff A."/>
            <person name="Ohm R.A."/>
            <person name="Martin F."/>
            <person name="Silar P."/>
            <person name="Natvig D.O."/>
            <person name="Lalanne C."/>
            <person name="Gautier V."/>
            <person name="Ament-Velasquez S.L."/>
            <person name="Kruys A."/>
            <person name="Hutchinson M.I."/>
            <person name="Powell A.J."/>
            <person name="Barry K."/>
            <person name="Miller A.N."/>
            <person name="Grigoriev I.V."/>
            <person name="Debuchy R."/>
            <person name="Gladieux P."/>
            <person name="Hiltunen Thoren M."/>
            <person name="Johannesson H."/>
        </authorList>
    </citation>
    <scope>NUCLEOTIDE SEQUENCE</scope>
    <source>
        <strain evidence="1">PSN293</strain>
    </source>
</reference>
<dbReference type="PANTHER" id="PTHR10622">
    <property type="entry name" value="HET DOMAIN-CONTAINING PROTEIN"/>
    <property type="match status" value="1"/>
</dbReference>
<sequence>MRLINTTTLELKEFFDSSVPDYAILSHTWEAEEVSLQERDQQLSSLKAKTGYQKIENTLRAKVCYAYLSDWSSAKPDQPTNHETNFAHCRWWTRGWTLQELIAPASVVFYDGEWTKGGAKSSQSLRKLIQSIAGIPEEALDANSDIRVMFSVSQKMSWAATRQNTRIEDMAYCLLGLFDINMPLLYGEGPRPSSDFKNKSAKKPWT</sequence>
<gene>
    <name evidence="1" type="ORF">QBC37DRAFT_451447</name>
</gene>
<keyword evidence="2" id="KW-1185">Reference proteome</keyword>
<accession>A0AAN6Y2M6</accession>
<name>A0AAN6Y2M6_9PEZI</name>
<dbReference type="PANTHER" id="PTHR10622:SF10">
    <property type="entry name" value="HET DOMAIN-CONTAINING PROTEIN"/>
    <property type="match status" value="1"/>
</dbReference>
<dbReference type="Proteomes" id="UP001301769">
    <property type="component" value="Unassembled WGS sequence"/>
</dbReference>
<organism evidence="1 2">
    <name type="scientific">Rhypophila decipiens</name>
    <dbReference type="NCBI Taxonomy" id="261697"/>
    <lineage>
        <taxon>Eukaryota</taxon>
        <taxon>Fungi</taxon>
        <taxon>Dikarya</taxon>
        <taxon>Ascomycota</taxon>
        <taxon>Pezizomycotina</taxon>
        <taxon>Sordariomycetes</taxon>
        <taxon>Sordariomycetidae</taxon>
        <taxon>Sordariales</taxon>
        <taxon>Naviculisporaceae</taxon>
        <taxon>Rhypophila</taxon>
    </lineage>
</organism>
<reference evidence="1" key="2">
    <citation type="submission" date="2023-05" db="EMBL/GenBank/DDBJ databases">
        <authorList>
            <consortium name="Lawrence Berkeley National Laboratory"/>
            <person name="Steindorff A."/>
            <person name="Hensen N."/>
            <person name="Bonometti L."/>
            <person name="Westerberg I."/>
            <person name="Brannstrom I.O."/>
            <person name="Guillou S."/>
            <person name="Cros-Aarteil S."/>
            <person name="Calhoun S."/>
            <person name="Haridas S."/>
            <person name="Kuo A."/>
            <person name="Mondo S."/>
            <person name="Pangilinan J."/>
            <person name="Riley R."/>
            <person name="Labutti K."/>
            <person name="Andreopoulos B."/>
            <person name="Lipzen A."/>
            <person name="Chen C."/>
            <person name="Yanf M."/>
            <person name="Daum C."/>
            <person name="Ng V."/>
            <person name="Clum A."/>
            <person name="Ohm R."/>
            <person name="Martin F."/>
            <person name="Silar P."/>
            <person name="Natvig D."/>
            <person name="Lalanne C."/>
            <person name="Gautier V."/>
            <person name="Ament-Velasquez S.L."/>
            <person name="Kruys A."/>
            <person name="Hutchinson M.I."/>
            <person name="Powell A.J."/>
            <person name="Barry K."/>
            <person name="Miller A.N."/>
            <person name="Grigoriev I.V."/>
            <person name="Debuchy R."/>
            <person name="Gladieux P."/>
            <person name="Thoren M.H."/>
            <person name="Johannesson H."/>
        </authorList>
    </citation>
    <scope>NUCLEOTIDE SEQUENCE</scope>
    <source>
        <strain evidence="1">PSN293</strain>
    </source>
</reference>
<dbReference type="EMBL" id="MU858220">
    <property type="protein sequence ID" value="KAK4208997.1"/>
    <property type="molecule type" value="Genomic_DNA"/>
</dbReference>